<keyword evidence="3" id="KW-1185">Reference proteome</keyword>
<evidence type="ECO:0000313" key="2">
    <source>
        <dbReference type="EMBL" id="KIJ24679.1"/>
    </source>
</evidence>
<evidence type="ECO:0000256" key="1">
    <source>
        <dbReference type="SAM" id="MobiDB-lite"/>
    </source>
</evidence>
<organism evidence="2 3">
    <name type="scientific">Sphaerobolus stellatus (strain SS14)</name>
    <dbReference type="NCBI Taxonomy" id="990650"/>
    <lineage>
        <taxon>Eukaryota</taxon>
        <taxon>Fungi</taxon>
        <taxon>Dikarya</taxon>
        <taxon>Basidiomycota</taxon>
        <taxon>Agaricomycotina</taxon>
        <taxon>Agaricomycetes</taxon>
        <taxon>Phallomycetidae</taxon>
        <taxon>Geastrales</taxon>
        <taxon>Sphaerobolaceae</taxon>
        <taxon>Sphaerobolus</taxon>
    </lineage>
</organism>
<feature type="region of interest" description="Disordered" evidence="1">
    <location>
        <begin position="1"/>
        <end position="67"/>
    </location>
</feature>
<gene>
    <name evidence="2" type="ORF">M422DRAFT_274485</name>
</gene>
<protein>
    <recommendedName>
        <fullName evidence="4">Fungal STAND N-terminal Goodbye domain-containing protein</fullName>
    </recommendedName>
</protein>
<dbReference type="HOGENOM" id="CLU_943885_0_0_1"/>
<proteinExistence type="predicted"/>
<dbReference type="AlphaFoldDB" id="A0A0C9TS15"/>
<dbReference type="OrthoDB" id="163438at2759"/>
<dbReference type="Proteomes" id="UP000054279">
    <property type="component" value="Unassembled WGS sequence"/>
</dbReference>
<evidence type="ECO:0000313" key="3">
    <source>
        <dbReference type="Proteomes" id="UP000054279"/>
    </source>
</evidence>
<evidence type="ECO:0008006" key="4">
    <source>
        <dbReference type="Google" id="ProtNLM"/>
    </source>
</evidence>
<accession>A0A0C9TS15</accession>
<feature type="compositionally biased region" description="Basic residues" evidence="1">
    <location>
        <begin position="7"/>
        <end position="17"/>
    </location>
</feature>
<reference evidence="2 3" key="1">
    <citation type="submission" date="2014-06" db="EMBL/GenBank/DDBJ databases">
        <title>Evolutionary Origins and Diversification of the Mycorrhizal Mutualists.</title>
        <authorList>
            <consortium name="DOE Joint Genome Institute"/>
            <consortium name="Mycorrhizal Genomics Consortium"/>
            <person name="Kohler A."/>
            <person name="Kuo A."/>
            <person name="Nagy L.G."/>
            <person name="Floudas D."/>
            <person name="Copeland A."/>
            <person name="Barry K.W."/>
            <person name="Cichocki N."/>
            <person name="Veneault-Fourrey C."/>
            <person name="LaButti K."/>
            <person name="Lindquist E.A."/>
            <person name="Lipzen A."/>
            <person name="Lundell T."/>
            <person name="Morin E."/>
            <person name="Murat C."/>
            <person name="Riley R."/>
            <person name="Ohm R."/>
            <person name="Sun H."/>
            <person name="Tunlid A."/>
            <person name="Henrissat B."/>
            <person name="Grigoriev I.V."/>
            <person name="Hibbett D.S."/>
            <person name="Martin F."/>
        </authorList>
    </citation>
    <scope>NUCLEOTIDE SEQUENCE [LARGE SCALE GENOMIC DNA]</scope>
    <source>
        <strain evidence="2 3">SS14</strain>
    </source>
</reference>
<sequence length="295" mass="32719">MSPPKPHIPKFIKKLFKRPPNSHPNSKSSLGPVSHGIGGIAVGGTNEEMPQPAGMPQESDLHEDSTLAQQPSLADLPDRHTEVAGAVGEATNALSKIQSPDGGVPSNLEYVQPGVDGISTMVNLWEPLLDKVKLFASLVEAIGEIHPYAKMASTILLSAVKPILAQNARDKAMQELLKTIYNVYDYFTAAGRLSDLDENRRTLLQRMSQQTVECAYYIRDQSKVKNFYLRATKNTLSGTEIDKKIKEYTQVFDDLKRAFTERGVLETEITTLRILEKVEDNGVFLFSPKHFILNL</sequence>
<dbReference type="EMBL" id="KN837466">
    <property type="protein sequence ID" value="KIJ24679.1"/>
    <property type="molecule type" value="Genomic_DNA"/>
</dbReference>
<name>A0A0C9TS15_SPHS4</name>